<dbReference type="OrthoDB" id="199086at2"/>
<sequence length="66" mass="7262">MIPETVETTVTIQSQHCARTWHASLPNGRSVMAFRSEEDAPILLDPGTQVPARLTVADFSRAELLV</sequence>
<name>A0A4R7RWN5_9BACT</name>
<protein>
    <submittedName>
        <fullName evidence="1">Uncharacterized protein</fullName>
    </submittedName>
</protein>
<reference evidence="1 2" key="1">
    <citation type="submission" date="2019-03" db="EMBL/GenBank/DDBJ databases">
        <title>Genomic Encyclopedia of Archaeal and Bacterial Type Strains, Phase II (KMG-II): from individual species to whole genera.</title>
        <authorList>
            <person name="Goeker M."/>
        </authorList>
    </citation>
    <scope>NUCLEOTIDE SEQUENCE [LARGE SCALE GENOMIC DNA]</scope>
    <source>
        <strain evidence="1 2">ATCC 25309</strain>
    </source>
</reference>
<evidence type="ECO:0000313" key="2">
    <source>
        <dbReference type="Proteomes" id="UP000295662"/>
    </source>
</evidence>
<accession>A0A4R7RWN5</accession>
<dbReference type="Proteomes" id="UP000295662">
    <property type="component" value="Unassembled WGS sequence"/>
</dbReference>
<comment type="caution">
    <text evidence="1">The sequence shown here is derived from an EMBL/GenBank/DDBJ whole genome shotgun (WGS) entry which is preliminary data.</text>
</comment>
<proteinExistence type="predicted"/>
<dbReference type="EMBL" id="SOCA01000005">
    <property type="protein sequence ID" value="TDU69396.1"/>
    <property type="molecule type" value="Genomic_DNA"/>
</dbReference>
<evidence type="ECO:0000313" key="1">
    <source>
        <dbReference type="EMBL" id="TDU69396.1"/>
    </source>
</evidence>
<organism evidence="1 2">
    <name type="scientific">Prosthecobacter fusiformis</name>
    <dbReference type="NCBI Taxonomy" id="48464"/>
    <lineage>
        <taxon>Bacteria</taxon>
        <taxon>Pseudomonadati</taxon>
        <taxon>Verrucomicrobiota</taxon>
        <taxon>Verrucomicrobiia</taxon>
        <taxon>Verrucomicrobiales</taxon>
        <taxon>Verrucomicrobiaceae</taxon>
        <taxon>Prosthecobacter</taxon>
    </lineage>
</organism>
<gene>
    <name evidence="1" type="ORF">EI77_03049</name>
</gene>
<keyword evidence="2" id="KW-1185">Reference proteome</keyword>
<dbReference type="RefSeq" id="WP_133796084.1">
    <property type="nucleotide sequence ID" value="NZ_SOCA01000005.1"/>
</dbReference>
<dbReference type="AlphaFoldDB" id="A0A4R7RWN5"/>